<feature type="region of interest" description="Disordered" evidence="10">
    <location>
        <begin position="502"/>
        <end position="524"/>
    </location>
</feature>
<keyword evidence="9" id="KW-0175">Coiled coil</keyword>
<keyword evidence="13" id="KW-1185">Reference proteome</keyword>
<keyword evidence="6" id="KW-0106">Calcium</keyword>
<evidence type="ECO:0000256" key="4">
    <source>
        <dbReference type="ARBA" id="ARBA00022723"/>
    </source>
</evidence>
<feature type="region of interest" description="Disordered" evidence="10">
    <location>
        <begin position="435"/>
        <end position="490"/>
    </location>
</feature>
<feature type="coiled-coil region" evidence="9">
    <location>
        <begin position="738"/>
        <end position="806"/>
    </location>
</feature>
<dbReference type="SMART" id="SM00710">
    <property type="entry name" value="PbH1"/>
    <property type="match status" value="6"/>
</dbReference>
<comment type="caution">
    <text evidence="12">The sequence shown here is derived from an EMBL/GenBank/DDBJ whole genome shotgun (WGS) entry which is preliminary data.</text>
</comment>
<evidence type="ECO:0000256" key="9">
    <source>
        <dbReference type="SAM" id="Coils"/>
    </source>
</evidence>
<dbReference type="PANTHER" id="PTHR40088:SF1">
    <property type="entry name" value="PECTATE LYASE PEL9"/>
    <property type="match status" value="1"/>
</dbReference>
<dbReference type="InterPro" id="IPR011050">
    <property type="entry name" value="Pectin_lyase_fold/virulence"/>
</dbReference>
<feature type="compositionally biased region" description="Low complexity" evidence="10">
    <location>
        <begin position="810"/>
        <end position="819"/>
    </location>
</feature>
<dbReference type="Pfam" id="PF22842">
    <property type="entry name" value="Pel9A-like_beta_helix"/>
    <property type="match status" value="1"/>
</dbReference>
<protein>
    <submittedName>
        <fullName evidence="12">Putative Pectate lyase L</fullName>
    </submittedName>
</protein>
<dbReference type="InterPro" id="IPR012334">
    <property type="entry name" value="Pectin_lyas_fold"/>
</dbReference>
<evidence type="ECO:0000256" key="6">
    <source>
        <dbReference type="ARBA" id="ARBA00022837"/>
    </source>
</evidence>
<dbReference type="Proteomes" id="UP000005446">
    <property type="component" value="Unassembled WGS sequence"/>
</dbReference>
<feature type="compositionally biased region" description="Low complexity" evidence="10">
    <location>
        <begin position="1103"/>
        <end position="1120"/>
    </location>
</feature>
<keyword evidence="3" id="KW-0964">Secreted</keyword>
<feature type="compositionally biased region" description="Polar residues" evidence="10">
    <location>
        <begin position="820"/>
        <end position="831"/>
    </location>
</feature>
<evidence type="ECO:0000256" key="8">
    <source>
        <dbReference type="ARBA" id="ARBA00038263"/>
    </source>
</evidence>
<evidence type="ECO:0000256" key="10">
    <source>
        <dbReference type="SAM" id="MobiDB-lite"/>
    </source>
</evidence>
<feature type="region of interest" description="Disordered" evidence="10">
    <location>
        <begin position="810"/>
        <end position="831"/>
    </location>
</feature>
<dbReference type="OrthoDB" id="4200124at2759"/>
<accession>H0EEY4</accession>
<dbReference type="Gene3D" id="2.160.20.10">
    <property type="entry name" value="Single-stranded right-handed beta-helix, Pectin lyase-like"/>
    <property type="match status" value="1"/>
</dbReference>
<name>H0EEY4_GLAL7</name>
<feature type="region of interest" description="Disordered" evidence="10">
    <location>
        <begin position="665"/>
        <end position="705"/>
    </location>
</feature>
<dbReference type="GO" id="GO:0005576">
    <property type="term" value="C:extracellular region"/>
    <property type="evidence" value="ECO:0007669"/>
    <property type="project" value="UniProtKB-SubCell"/>
</dbReference>
<dbReference type="AlphaFoldDB" id="H0EEY4"/>
<evidence type="ECO:0000256" key="3">
    <source>
        <dbReference type="ARBA" id="ARBA00022525"/>
    </source>
</evidence>
<feature type="region of interest" description="Disordered" evidence="10">
    <location>
        <begin position="1068"/>
        <end position="1134"/>
    </location>
</feature>
<dbReference type="EMBL" id="AGUE01000016">
    <property type="protein sequence ID" value="EHL03047.1"/>
    <property type="molecule type" value="Genomic_DNA"/>
</dbReference>
<keyword evidence="7 12" id="KW-0456">Lyase</keyword>
<evidence type="ECO:0000259" key="11">
    <source>
        <dbReference type="Pfam" id="PF22842"/>
    </source>
</evidence>
<keyword evidence="4" id="KW-0479">Metal-binding</keyword>
<feature type="compositionally biased region" description="Acidic residues" evidence="10">
    <location>
        <begin position="665"/>
        <end position="674"/>
    </location>
</feature>
<reference evidence="12 13" key="1">
    <citation type="journal article" date="2012" name="Eukaryot. Cell">
        <title>Genome sequence of the fungus Glarea lozoyensis: the first genome sequence of a species from the Helotiaceae family.</title>
        <authorList>
            <person name="Youssar L."/>
            <person name="Gruening B.A."/>
            <person name="Erxleben A."/>
            <person name="Guenther S."/>
            <person name="Huettel W."/>
        </authorList>
    </citation>
    <scope>NUCLEOTIDE SEQUENCE [LARGE SCALE GENOMIC DNA]</scope>
    <source>
        <strain evidence="13">ATCC 74030 / MF5533</strain>
    </source>
</reference>
<evidence type="ECO:0000256" key="2">
    <source>
        <dbReference type="ARBA" id="ARBA00004613"/>
    </source>
</evidence>
<dbReference type="GO" id="GO:0016837">
    <property type="term" value="F:carbon-oxygen lyase activity, acting on polysaccharides"/>
    <property type="evidence" value="ECO:0007669"/>
    <property type="project" value="TreeGrafter"/>
</dbReference>
<comment type="cofactor">
    <cofactor evidence="1">
        <name>Ca(2+)</name>
        <dbReference type="ChEBI" id="CHEBI:29108"/>
    </cofactor>
</comment>
<dbReference type="InParanoid" id="H0EEY4"/>
<dbReference type="SUPFAM" id="SSF51126">
    <property type="entry name" value="Pectin lyase-like"/>
    <property type="match status" value="1"/>
</dbReference>
<feature type="region of interest" description="Disordered" evidence="10">
    <location>
        <begin position="245"/>
        <end position="266"/>
    </location>
</feature>
<evidence type="ECO:0000313" key="13">
    <source>
        <dbReference type="Proteomes" id="UP000005446"/>
    </source>
</evidence>
<feature type="compositionally biased region" description="Basic and acidic residues" evidence="10">
    <location>
        <begin position="510"/>
        <end position="524"/>
    </location>
</feature>
<keyword evidence="5" id="KW-0732">Signal</keyword>
<gene>
    <name evidence="12" type="ORF">M7I_1021</name>
</gene>
<dbReference type="InterPro" id="IPR053868">
    <property type="entry name" value="Pel9A-like_beta_helix"/>
</dbReference>
<evidence type="ECO:0000313" key="12">
    <source>
        <dbReference type="EMBL" id="EHL03047.1"/>
    </source>
</evidence>
<dbReference type="InterPro" id="IPR006626">
    <property type="entry name" value="PbH1"/>
</dbReference>
<feature type="domain" description="Pel9A-like right handed beta-helix region" evidence="11">
    <location>
        <begin position="58"/>
        <end position="227"/>
    </location>
</feature>
<dbReference type="HOGENOM" id="CLU_008260_0_0_1"/>
<feature type="compositionally biased region" description="Basic residues" evidence="10">
    <location>
        <begin position="1068"/>
        <end position="1089"/>
    </location>
</feature>
<organism evidence="12 13">
    <name type="scientific">Glarea lozoyensis (strain ATCC 74030 / MF5533)</name>
    <dbReference type="NCBI Taxonomy" id="1104152"/>
    <lineage>
        <taxon>Eukaryota</taxon>
        <taxon>Fungi</taxon>
        <taxon>Dikarya</taxon>
        <taxon>Ascomycota</taxon>
        <taxon>Pezizomycotina</taxon>
        <taxon>Leotiomycetes</taxon>
        <taxon>Helotiales</taxon>
        <taxon>Helotiaceae</taxon>
        <taxon>Glarea</taxon>
    </lineage>
</organism>
<evidence type="ECO:0000256" key="7">
    <source>
        <dbReference type="ARBA" id="ARBA00023239"/>
    </source>
</evidence>
<dbReference type="InterPro" id="IPR052052">
    <property type="entry name" value="Polysaccharide_Lyase_9"/>
</dbReference>
<comment type="subcellular location">
    <subcellularLocation>
        <location evidence="2">Secreted</location>
    </subcellularLocation>
</comment>
<dbReference type="GO" id="GO:0046872">
    <property type="term" value="F:metal ion binding"/>
    <property type="evidence" value="ECO:0007669"/>
    <property type="project" value="UniProtKB-KW"/>
</dbReference>
<dbReference type="PANTHER" id="PTHR40088">
    <property type="entry name" value="PECTATE LYASE (EUROFUNG)"/>
    <property type="match status" value="1"/>
</dbReference>
<sequence>MITELLTARSRALRTPAALDASIPRADRGVFHIEKANYWRFINLEIKNGPYGVYQQDSSNNYFERIITRDNYETGFQIQGASAKNTVLYLDSYGNRDPRKNGESADGFACKEGSGEGNLLKGARLWNNVDDGLDLWEFKSGVTIEDTLSWGNGVNRWGFTPFEGDGNGFKLGGGGSAAEKAPANHVITNSIAFNNAVGGFVDNSQPGAFILTRNTAYNNGGAGFKMGTATATLKSNIAVGNKEQASLSSTQKQSDNSWNSGTWSKSSFKSVDSKIAIGARASGGKIVGIFPDEDDVSTQKPIDVLAAGLETIVASDYEYAKHLHEIVLEPVAAGKKGENSYRYYVYEQGYGKFINTLFLLVLRKARCLERFKWDIRVELSRPVFDALHKIEALQHLHIQILDMDTLDYVSELRACIRNSSSTLHTLKLSFSEALANKSRKPPPEIHSEDDSEVEDEFGQVIPLGPPPPGMPSSTLDGPTKTLKAQEEKKKQEEVLHKILGLPCAKKQKPGKPDNGEEEKRKEKAAAELAKIKARSEDPRVRFIKNLGPVAKKLMKFVDPTADNSPDAKKVLELIERAAKLYTESVDGSQPGQAVDKEGSPEVSPTSSAEDDVVMSGGAPEEPGLFDAPAKMKKTVEADPGVANPEDIDIEEPEGEDLLDELDAAATAEDDESEAQSESIGIAQNEEASGVIKDPEVPNGGGPQPVTVARLPTHPQELAADITTRQHLYNQAAILRASHLQIQEEADILKIKMDELREKIQNSEPTDIDYVTLAQTEAEFKRVEARVDQLNREMEELGDEVIEAEYNHRTNNNNHISNTRGTATSDHLAPSKNSEMSEYLRTTRGLAIQELAIYLIPVKANTLSRGLDLTVLRSITLLNVGPQTSIWNTLAKENTVSPLPLAKIYTDNVTIPFLGLVAQLQNLSELLMTERQKPGRPEPTASKTTVKIDQIRKALKHRVANLKVLMIEHDLSSSWDIDIKTMMMLCQRADNLEELSVAFNAKVAHSFIQFMDEFSSLRALHVNFFRQDDQCVWVKANFVKFMADIVSHNPAMKLEYIAVDQSVERLVRRSKAKATKKTDRKGKSKSKGKAKVTDMKHLTEMVLGPSGSWPSGANGSSSPNNTPDFDWQASSDEEEPVPFVGKHGLKIETVEGVHFTDVTGVRIFEKDVISGRL</sequence>
<comment type="similarity">
    <text evidence="8">Belongs to the polysaccharide lyase 9 family.</text>
</comment>
<feature type="region of interest" description="Disordered" evidence="10">
    <location>
        <begin position="582"/>
        <end position="627"/>
    </location>
</feature>
<evidence type="ECO:0000256" key="5">
    <source>
        <dbReference type="ARBA" id="ARBA00022729"/>
    </source>
</evidence>
<proteinExistence type="inferred from homology"/>
<evidence type="ECO:0000256" key="1">
    <source>
        <dbReference type="ARBA" id="ARBA00001913"/>
    </source>
</evidence>